<dbReference type="PANTHER" id="PTHR46517">
    <property type="entry name" value="FRUCTOSE-2,6-BISPHOSPHATASE TIGAR"/>
    <property type="match status" value="1"/>
</dbReference>
<reference evidence="4 5" key="1">
    <citation type="submission" date="2019-06" db="EMBL/GenBank/DDBJ databases">
        <title>An operon consisting of a P-type ATPase gene and a transcriptional regular gene given the different cadmium resistance in Bacillus vietamensis 151-6 and Bacillus marisflavi 151-25.</title>
        <authorList>
            <person name="Yu X."/>
        </authorList>
    </citation>
    <scope>NUCLEOTIDE SEQUENCE [LARGE SCALE GENOMIC DNA]</scope>
    <source>
        <strain evidence="4 5">151-6</strain>
    </source>
</reference>
<evidence type="ECO:0000256" key="1">
    <source>
        <dbReference type="ARBA" id="ARBA00022801"/>
    </source>
</evidence>
<dbReference type="Gene3D" id="3.40.50.1240">
    <property type="entry name" value="Phosphoglycerate mutase-like"/>
    <property type="match status" value="1"/>
</dbReference>
<dbReference type="GO" id="GO:0043456">
    <property type="term" value="P:regulation of pentose-phosphate shunt"/>
    <property type="evidence" value="ECO:0007669"/>
    <property type="project" value="TreeGrafter"/>
</dbReference>
<organism evidence="4 5">
    <name type="scientific">Rossellomorea vietnamensis</name>
    <dbReference type="NCBI Taxonomy" id="218284"/>
    <lineage>
        <taxon>Bacteria</taxon>
        <taxon>Bacillati</taxon>
        <taxon>Bacillota</taxon>
        <taxon>Bacilli</taxon>
        <taxon>Bacillales</taxon>
        <taxon>Bacillaceae</taxon>
        <taxon>Rossellomorea</taxon>
    </lineage>
</organism>
<dbReference type="GO" id="GO:0045820">
    <property type="term" value="P:negative regulation of glycolytic process"/>
    <property type="evidence" value="ECO:0007669"/>
    <property type="project" value="TreeGrafter"/>
</dbReference>
<dbReference type="CDD" id="cd07067">
    <property type="entry name" value="HP_PGM_like"/>
    <property type="match status" value="1"/>
</dbReference>
<feature type="binding site" evidence="3">
    <location>
        <position position="58"/>
    </location>
    <ligand>
        <name>substrate</name>
    </ligand>
</feature>
<evidence type="ECO:0000313" key="4">
    <source>
        <dbReference type="EMBL" id="QHE59815.1"/>
    </source>
</evidence>
<name>A0A6I6UAU6_9BACI</name>
<dbReference type="InterPro" id="IPR013078">
    <property type="entry name" value="His_Pase_superF_clade-1"/>
</dbReference>
<gene>
    <name evidence="4" type="ORF">FHE72_01225</name>
</gene>
<dbReference type="InterPro" id="IPR051695">
    <property type="entry name" value="Phosphoglycerate_Mutase"/>
</dbReference>
<dbReference type="AlphaFoldDB" id="A0A6I6UAU6"/>
<feature type="active site" description="Proton donor/acceptor" evidence="2">
    <location>
        <position position="82"/>
    </location>
</feature>
<dbReference type="SUPFAM" id="SSF53254">
    <property type="entry name" value="Phosphoglycerate mutase-like"/>
    <property type="match status" value="1"/>
</dbReference>
<dbReference type="KEGG" id="bvq:FHE72_01225"/>
<dbReference type="InterPro" id="IPR029033">
    <property type="entry name" value="His_PPase_superfam"/>
</dbReference>
<proteinExistence type="predicted"/>
<dbReference type="Pfam" id="PF00300">
    <property type="entry name" value="His_Phos_1"/>
    <property type="match status" value="1"/>
</dbReference>
<evidence type="ECO:0000256" key="3">
    <source>
        <dbReference type="PIRSR" id="PIRSR613078-2"/>
    </source>
</evidence>
<keyword evidence="1" id="KW-0378">Hydrolase</keyword>
<evidence type="ECO:0000313" key="5">
    <source>
        <dbReference type="Proteomes" id="UP000465062"/>
    </source>
</evidence>
<dbReference type="GO" id="GO:0005829">
    <property type="term" value="C:cytosol"/>
    <property type="evidence" value="ECO:0007669"/>
    <property type="project" value="TreeGrafter"/>
</dbReference>
<evidence type="ECO:0000256" key="2">
    <source>
        <dbReference type="PIRSR" id="PIRSR613078-1"/>
    </source>
</evidence>
<protein>
    <submittedName>
        <fullName evidence="4">Histidine phosphatase family protein</fullName>
    </submittedName>
</protein>
<dbReference type="GO" id="GO:0004331">
    <property type="term" value="F:fructose-2,6-bisphosphate 2-phosphatase activity"/>
    <property type="evidence" value="ECO:0007669"/>
    <property type="project" value="TreeGrafter"/>
</dbReference>
<dbReference type="SMART" id="SM00855">
    <property type="entry name" value="PGAM"/>
    <property type="match status" value="1"/>
</dbReference>
<sequence>MEILIIRHGQSEADLLNVHEGRADFPLTDLGRNQAMNLAEYLKEYGDFDAIWTSTLSRASETAEIISKYINCSINYDDNLKERDNGILAGTPITNENKNSHYNMKPFECIQEGETDIEFRARAEAVLLRILDIQKIQVELLYYLMEV</sequence>
<dbReference type="PANTHER" id="PTHR46517:SF1">
    <property type="entry name" value="FRUCTOSE-2,6-BISPHOSPHATASE TIGAR"/>
    <property type="match status" value="1"/>
</dbReference>
<feature type="active site" description="Tele-phosphohistidine intermediate" evidence="2">
    <location>
        <position position="8"/>
    </location>
</feature>
<dbReference type="EMBL" id="CP047394">
    <property type="protein sequence ID" value="QHE59815.1"/>
    <property type="molecule type" value="Genomic_DNA"/>
</dbReference>
<dbReference type="Proteomes" id="UP000465062">
    <property type="component" value="Chromosome"/>
</dbReference>
<dbReference type="RefSeq" id="WP_159360974.1">
    <property type="nucleotide sequence ID" value="NZ_CP047394.1"/>
</dbReference>
<accession>A0A6I6UAU6</accession>